<dbReference type="GO" id="GO:0006231">
    <property type="term" value="P:dTMP biosynthetic process"/>
    <property type="evidence" value="ECO:0007669"/>
    <property type="project" value="InterPro"/>
</dbReference>
<dbReference type="EMBL" id="UINC01078201">
    <property type="protein sequence ID" value="SVC19054.1"/>
    <property type="molecule type" value="Genomic_DNA"/>
</dbReference>
<dbReference type="Gene3D" id="3.30.1360.170">
    <property type="match status" value="1"/>
</dbReference>
<dbReference type="AlphaFoldDB" id="A0A382K2I5"/>
<dbReference type="SUPFAM" id="SSF69796">
    <property type="entry name" value="Thymidylate synthase-complementing protein Thy1"/>
    <property type="match status" value="1"/>
</dbReference>
<name>A0A382K2I5_9ZZZZ</name>
<accession>A0A382K2I5</accession>
<gene>
    <name evidence="1" type="ORF">METZ01_LOCUS271908</name>
</gene>
<dbReference type="GO" id="GO:0050660">
    <property type="term" value="F:flavin adenine dinucleotide binding"/>
    <property type="evidence" value="ECO:0007669"/>
    <property type="project" value="InterPro"/>
</dbReference>
<proteinExistence type="predicted"/>
<dbReference type="GO" id="GO:0050797">
    <property type="term" value="F:thymidylate synthase (FAD) activity"/>
    <property type="evidence" value="ECO:0007669"/>
    <property type="project" value="InterPro"/>
</dbReference>
<organism evidence="1">
    <name type="scientific">marine metagenome</name>
    <dbReference type="NCBI Taxonomy" id="408172"/>
    <lineage>
        <taxon>unclassified sequences</taxon>
        <taxon>metagenomes</taxon>
        <taxon>ecological metagenomes</taxon>
    </lineage>
</organism>
<dbReference type="InterPro" id="IPR036098">
    <property type="entry name" value="Thymidylate_synthase_ThyX_sf"/>
</dbReference>
<protein>
    <submittedName>
        <fullName evidence="1">Uncharacterized protein</fullName>
    </submittedName>
</protein>
<reference evidence="1" key="1">
    <citation type="submission" date="2018-05" db="EMBL/GenBank/DDBJ databases">
        <authorList>
            <person name="Lanie J.A."/>
            <person name="Ng W.-L."/>
            <person name="Kazmierczak K.M."/>
            <person name="Andrzejewski T.M."/>
            <person name="Davidsen T.M."/>
            <person name="Wayne K.J."/>
            <person name="Tettelin H."/>
            <person name="Glass J.I."/>
            <person name="Rusch D."/>
            <person name="Podicherti R."/>
            <person name="Tsui H.-C.T."/>
            <person name="Winkler M.E."/>
        </authorList>
    </citation>
    <scope>NUCLEOTIDE SEQUENCE</scope>
</reference>
<sequence length="54" mass="6024">METKRHTVPAAEEILSRYYSVLDHGFVSLVDYMGSDEAVEQAARVSYGAGTRKM</sequence>
<evidence type="ECO:0000313" key="1">
    <source>
        <dbReference type="EMBL" id="SVC19054.1"/>
    </source>
</evidence>
<feature type="non-terminal residue" evidence="1">
    <location>
        <position position="54"/>
    </location>
</feature>